<protein>
    <submittedName>
        <fullName evidence="2">Uncharacterized protein</fullName>
    </submittedName>
</protein>
<keyword evidence="3" id="KW-1185">Reference proteome</keyword>
<evidence type="ECO:0000313" key="3">
    <source>
        <dbReference type="Proteomes" id="UP000593575"/>
    </source>
</evidence>
<dbReference type="AlphaFoldDB" id="A0A7J9ISR4"/>
<keyword evidence="1" id="KW-0472">Membrane</keyword>
<organism evidence="2 3">
    <name type="scientific">Gossypium armourianum</name>
    <dbReference type="NCBI Taxonomy" id="34283"/>
    <lineage>
        <taxon>Eukaryota</taxon>
        <taxon>Viridiplantae</taxon>
        <taxon>Streptophyta</taxon>
        <taxon>Embryophyta</taxon>
        <taxon>Tracheophyta</taxon>
        <taxon>Spermatophyta</taxon>
        <taxon>Magnoliopsida</taxon>
        <taxon>eudicotyledons</taxon>
        <taxon>Gunneridae</taxon>
        <taxon>Pentapetalae</taxon>
        <taxon>rosids</taxon>
        <taxon>malvids</taxon>
        <taxon>Malvales</taxon>
        <taxon>Malvaceae</taxon>
        <taxon>Malvoideae</taxon>
        <taxon>Gossypium</taxon>
    </lineage>
</organism>
<sequence length="69" mass="7555">QPGFNLTGFSNSSLNQASSRGLNVPHLNDRPPWGASCAMVTGFALWPVTLVGTITQHYLSLYYLLRLCT</sequence>
<dbReference type="Proteomes" id="UP000593575">
    <property type="component" value="Unassembled WGS sequence"/>
</dbReference>
<feature type="transmembrane region" description="Helical" evidence="1">
    <location>
        <begin position="43"/>
        <end position="65"/>
    </location>
</feature>
<name>A0A7J9ISR4_9ROSI</name>
<feature type="non-terminal residue" evidence="2">
    <location>
        <position position="69"/>
    </location>
</feature>
<accession>A0A7J9ISR4</accession>
<reference evidence="2 3" key="1">
    <citation type="journal article" date="2019" name="Genome Biol. Evol.">
        <title>Insights into the evolution of the New World diploid cottons (Gossypium, subgenus Houzingenia) based on genome sequencing.</title>
        <authorList>
            <person name="Grover C.E."/>
            <person name="Arick M.A. 2nd"/>
            <person name="Thrash A."/>
            <person name="Conover J.L."/>
            <person name="Sanders W.S."/>
            <person name="Peterson D.G."/>
            <person name="Frelichowski J.E."/>
            <person name="Scheffler J.A."/>
            <person name="Scheffler B.E."/>
            <person name="Wendel J.F."/>
        </authorList>
    </citation>
    <scope>NUCLEOTIDE SEQUENCE [LARGE SCALE GENOMIC DNA]</scope>
    <source>
        <strain evidence="2">6</strain>
        <tissue evidence="2">Leaf</tissue>
    </source>
</reference>
<dbReference type="EMBL" id="JABFAE010000003">
    <property type="protein sequence ID" value="MBA0824923.1"/>
    <property type="molecule type" value="Genomic_DNA"/>
</dbReference>
<keyword evidence="1" id="KW-1133">Transmembrane helix</keyword>
<feature type="non-terminal residue" evidence="2">
    <location>
        <position position="1"/>
    </location>
</feature>
<comment type="caution">
    <text evidence="2">The sequence shown here is derived from an EMBL/GenBank/DDBJ whole genome shotgun (WGS) entry which is preliminary data.</text>
</comment>
<proteinExistence type="predicted"/>
<evidence type="ECO:0000313" key="2">
    <source>
        <dbReference type="EMBL" id="MBA0824923.1"/>
    </source>
</evidence>
<gene>
    <name evidence="2" type="ORF">Goarm_021556</name>
</gene>
<keyword evidence="1" id="KW-0812">Transmembrane</keyword>
<evidence type="ECO:0000256" key="1">
    <source>
        <dbReference type="SAM" id="Phobius"/>
    </source>
</evidence>